<organism evidence="15 16">
    <name type="scientific">Rhipicephalus sanguineus</name>
    <name type="common">Brown dog tick</name>
    <name type="synonym">Ixodes sanguineus</name>
    <dbReference type="NCBI Taxonomy" id="34632"/>
    <lineage>
        <taxon>Eukaryota</taxon>
        <taxon>Metazoa</taxon>
        <taxon>Ecdysozoa</taxon>
        <taxon>Arthropoda</taxon>
        <taxon>Chelicerata</taxon>
        <taxon>Arachnida</taxon>
        <taxon>Acari</taxon>
        <taxon>Parasitiformes</taxon>
        <taxon>Ixodida</taxon>
        <taxon>Ixodoidea</taxon>
        <taxon>Ixodidae</taxon>
        <taxon>Rhipicephalinae</taxon>
        <taxon>Rhipicephalus</taxon>
        <taxon>Rhipicephalus</taxon>
    </lineage>
</organism>
<keyword evidence="4 12" id="KW-0328">Glycosyltransferase</keyword>
<keyword evidence="10" id="KW-0472">Membrane</keyword>
<name>A0A9D4PYS0_RHISA</name>
<keyword evidence="8" id="KW-1133">Transmembrane helix</keyword>
<dbReference type="FunFam" id="3.40.50.11660:FF:000006">
    <property type="entry name" value="Alpha-(1,3)-fucosyltransferase C"/>
    <property type="match status" value="1"/>
</dbReference>
<evidence type="ECO:0000256" key="9">
    <source>
        <dbReference type="ARBA" id="ARBA00023034"/>
    </source>
</evidence>
<dbReference type="InterPro" id="IPR038577">
    <property type="entry name" value="GT10-like_C_sf"/>
</dbReference>
<dbReference type="OrthoDB" id="427096at2759"/>
<dbReference type="InterPro" id="IPR001503">
    <property type="entry name" value="Glyco_trans_10"/>
</dbReference>
<evidence type="ECO:0000256" key="3">
    <source>
        <dbReference type="ARBA" id="ARBA00008919"/>
    </source>
</evidence>
<dbReference type="Proteomes" id="UP000821837">
    <property type="component" value="Unassembled WGS sequence"/>
</dbReference>
<evidence type="ECO:0000256" key="6">
    <source>
        <dbReference type="ARBA" id="ARBA00022692"/>
    </source>
</evidence>
<gene>
    <name evidence="15" type="ORF">HPB52_012867</name>
</gene>
<accession>A0A9D4PYS0</accession>
<evidence type="ECO:0000259" key="14">
    <source>
        <dbReference type="Pfam" id="PF17039"/>
    </source>
</evidence>
<dbReference type="Pfam" id="PF17039">
    <property type="entry name" value="Glyco_tran_10_N"/>
    <property type="match status" value="1"/>
</dbReference>
<evidence type="ECO:0000256" key="5">
    <source>
        <dbReference type="ARBA" id="ARBA00022679"/>
    </source>
</evidence>
<evidence type="ECO:0000313" key="15">
    <source>
        <dbReference type="EMBL" id="KAH7956853.1"/>
    </source>
</evidence>
<keyword evidence="16" id="KW-1185">Reference proteome</keyword>
<comment type="pathway">
    <text evidence="2">Protein modification; protein glycosylation.</text>
</comment>
<dbReference type="PANTHER" id="PTHR48438">
    <property type="entry name" value="ALPHA-(1,3)-FUCOSYLTRANSFERASE C-RELATED"/>
    <property type="match status" value="1"/>
</dbReference>
<dbReference type="VEuPathDB" id="VectorBase:RSAN_052605"/>
<dbReference type="PANTHER" id="PTHR48438:SF1">
    <property type="entry name" value="ALPHA-(1,3)-FUCOSYLTRANSFERASE C-RELATED"/>
    <property type="match status" value="1"/>
</dbReference>
<dbReference type="EC" id="2.4.1.-" evidence="12"/>
<evidence type="ECO:0000256" key="2">
    <source>
        <dbReference type="ARBA" id="ARBA00004922"/>
    </source>
</evidence>
<proteinExistence type="inferred from homology"/>
<evidence type="ECO:0000256" key="8">
    <source>
        <dbReference type="ARBA" id="ARBA00022989"/>
    </source>
</evidence>
<feature type="domain" description="Fucosyltransferase C-terminal" evidence="13">
    <location>
        <begin position="128"/>
        <end position="305"/>
    </location>
</feature>
<dbReference type="AlphaFoldDB" id="A0A9D4PYS0"/>
<evidence type="ECO:0000313" key="16">
    <source>
        <dbReference type="Proteomes" id="UP000821837"/>
    </source>
</evidence>
<dbReference type="EMBL" id="JABSTV010001250">
    <property type="protein sequence ID" value="KAH7956853.1"/>
    <property type="molecule type" value="Genomic_DNA"/>
</dbReference>
<reference evidence="15" key="1">
    <citation type="journal article" date="2020" name="Cell">
        <title>Large-Scale Comparative Analyses of Tick Genomes Elucidate Their Genetic Diversity and Vector Capacities.</title>
        <authorList>
            <consortium name="Tick Genome and Microbiome Consortium (TIGMIC)"/>
            <person name="Jia N."/>
            <person name="Wang J."/>
            <person name="Shi W."/>
            <person name="Du L."/>
            <person name="Sun Y."/>
            <person name="Zhan W."/>
            <person name="Jiang J.F."/>
            <person name="Wang Q."/>
            <person name="Zhang B."/>
            <person name="Ji P."/>
            <person name="Bell-Sakyi L."/>
            <person name="Cui X.M."/>
            <person name="Yuan T.T."/>
            <person name="Jiang B.G."/>
            <person name="Yang W.F."/>
            <person name="Lam T.T."/>
            <person name="Chang Q.C."/>
            <person name="Ding S.J."/>
            <person name="Wang X.J."/>
            <person name="Zhu J.G."/>
            <person name="Ruan X.D."/>
            <person name="Zhao L."/>
            <person name="Wei J.T."/>
            <person name="Ye R.Z."/>
            <person name="Que T.C."/>
            <person name="Du C.H."/>
            <person name="Zhou Y.H."/>
            <person name="Cheng J.X."/>
            <person name="Dai P.F."/>
            <person name="Guo W.B."/>
            <person name="Han X.H."/>
            <person name="Huang E.J."/>
            <person name="Li L.F."/>
            <person name="Wei W."/>
            <person name="Gao Y.C."/>
            <person name="Liu J.Z."/>
            <person name="Shao H.Z."/>
            <person name="Wang X."/>
            <person name="Wang C.C."/>
            <person name="Yang T.C."/>
            <person name="Huo Q.B."/>
            <person name="Li W."/>
            <person name="Chen H.Y."/>
            <person name="Chen S.E."/>
            <person name="Zhou L.G."/>
            <person name="Ni X.B."/>
            <person name="Tian J.H."/>
            <person name="Sheng Y."/>
            <person name="Liu T."/>
            <person name="Pan Y.S."/>
            <person name="Xia L.Y."/>
            <person name="Li J."/>
            <person name="Zhao F."/>
            <person name="Cao W.C."/>
        </authorList>
    </citation>
    <scope>NUCLEOTIDE SEQUENCE</scope>
    <source>
        <strain evidence="15">Rsan-2018</strain>
    </source>
</reference>
<evidence type="ECO:0000256" key="7">
    <source>
        <dbReference type="ARBA" id="ARBA00022968"/>
    </source>
</evidence>
<evidence type="ECO:0000256" key="1">
    <source>
        <dbReference type="ARBA" id="ARBA00004447"/>
    </source>
</evidence>
<evidence type="ECO:0000256" key="12">
    <source>
        <dbReference type="RuleBase" id="RU003832"/>
    </source>
</evidence>
<keyword evidence="6 12" id="KW-0812">Transmembrane</keyword>
<evidence type="ECO:0000256" key="4">
    <source>
        <dbReference type="ARBA" id="ARBA00022676"/>
    </source>
</evidence>
<feature type="domain" description="Fucosyltransferase N-terminal" evidence="14">
    <location>
        <begin position="22"/>
        <end position="108"/>
    </location>
</feature>
<dbReference type="GO" id="GO:0008417">
    <property type="term" value="F:fucosyltransferase activity"/>
    <property type="evidence" value="ECO:0007669"/>
    <property type="project" value="InterPro"/>
</dbReference>
<dbReference type="OMA" id="FHVRNMN"/>
<dbReference type="InterPro" id="IPR031481">
    <property type="entry name" value="Glyco_tran_10_N"/>
</dbReference>
<keyword evidence="5 12" id="KW-0808">Transferase</keyword>
<comment type="caution">
    <text evidence="15">The sequence shown here is derived from an EMBL/GenBank/DDBJ whole genome shotgun (WGS) entry which is preliminary data.</text>
</comment>
<comment type="similarity">
    <text evidence="3 12">Belongs to the glycosyltransferase 10 family.</text>
</comment>
<dbReference type="SUPFAM" id="SSF53756">
    <property type="entry name" value="UDP-Glycosyltransferase/glycogen phosphorylase"/>
    <property type="match status" value="1"/>
</dbReference>
<evidence type="ECO:0000256" key="11">
    <source>
        <dbReference type="ARBA" id="ARBA00023180"/>
    </source>
</evidence>
<evidence type="ECO:0000256" key="10">
    <source>
        <dbReference type="ARBA" id="ARBA00023136"/>
    </source>
</evidence>
<dbReference type="Pfam" id="PF00852">
    <property type="entry name" value="Glyco_transf_10"/>
    <property type="match status" value="1"/>
</dbReference>
<comment type="subcellular location">
    <subcellularLocation>
        <location evidence="1 12">Golgi apparatus</location>
        <location evidence="1 12">Golgi stack membrane</location>
        <topology evidence="1 12">Single-pass type II membrane protein</topology>
    </subcellularLocation>
</comment>
<keyword evidence="9 12" id="KW-0333">Golgi apparatus</keyword>
<dbReference type="InterPro" id="IPR055270">
    <property type="entry name" value="Glyco_tran_10_C"/>
</dbReference>
<reference evidence="15" key="2">
    <citation type="submission" date="2021-09" db="EMBL/GenBank/DDBJ databases">
        <authorList>
            <person name="Jia N."/>
            <person name="Wang J."/>
            <person name="Shi W."/>
            <person name="Du L."/>
            <person name="Sun Y."/>
            <person name="Zhan W."/>
            <person name="Jiang J."/>
            <person name="Wang Q."/>
            <person name="Zhang B."/>
            <person name="Ji P."/>
            <person name="Sakyi L.B."/>
            <person name="Cui X."/>
            <person name="Yuan T."/>
            <person name="Jiang B."/>
            <person name="Yang W."/>
            <person name="Lam T.T.-Y."/>
            <person name="Chang Q."/>
            <person name="Ding S."/>
            <person name="Wang X."/>
            <person name="Zhu J."/>
            <person name="Ruan X."/>
            <person name="Zhao L."/>
            <person name="Wei J."/>
            <person name="Que T."/>
            <person name="Du C."/>
            <person name="Cheng J."/>
            <person name="Dai P."/>
            <person name="Han X."/>
            <person name="Huang E."/>
            <person name="Gao Y."/>
            <person name="Liu J."/>
            <person name="Shao H."/>
            <person name="Ye R."/>
            <person name="Li L."/>
            <person name="Wei W."/>
            <person name="Wang X."/>
            <person name="Wang C."/>
            <person name="Huo Q."/>
            <person name="Li W."/>
            <person name="Guo W."/>
            <person name="Chen H."/>
            <person name="Chen S."/>
            <person name="Zhou L."/>
            <person name="Zhou L."/>
            <person name="Ni X."/>
            <person name="Tian J."/>
            <person name="Zhou Y."/>
            <person name="Sheng Y."/>
            <person name="Liu T."/>
            <person name="Pan Y."/>
            <person name="Xia L."/>
            <person name="Li J."/>
            <person name="Zhao F."/>
            <person name="Cao W."/>
        </authorList>
    </citation>
    <scope>NUCLEOTIDE SEQUENCE</scope>
    <source>
        <strain evidence="15">Rsan-2018</strain>
        <tissue evidence="15">Larvae</tissue>
    </source>
</reference>
<keyword evidence="7" id="KW-0735">Signal-anchor</keyword>
<dbReference type="GO" id="GO:0032580">
    <property type="term" value="C:Golgi cisterna membrane"/>
    <property type="evidence" value="ECO:0007669"/>
    <property type="project" value="UniProtKB-SubCell"/>
</dbReference>
<protein>
    <recommendedName>
        <fullName evidence="12">Fucosyltransferase</fullName>
        <ecNumber evidence="12">2.4.1.-</ecNumber>
    </recommendedName>
</protein>
<evidence type="ECO:0000259" key="13">
    <source>
        <dbReference type="Pfam" id="PF00852"/>
    </source>
</evidence>
<sequence>MTWTKFFRRWYGTLNDRRIGEVLVENCAAKCLVTNDPRMVEYSDVVLFHVRNMNIKDFPTKRLSWQKWIFYLMEPPPNTEFQDFDLVNDMFIWTMTYRKDSDVYVPYGRILPRNSKAATTTRDMRDIWKSKSRTAVWLVSNCQTESKREMFVREMRRYMDVDVYDSCGNLTCAWFRGDSCYVDFERTYFFALAFENSICKDYVTEKFFNALKHDIVPVVFGGANYTRIAPHGAYIDALSFESPKHLAEYLVRLSKNYTEYATYFTWKDSHDIFEWDAGLCELCTALHNRFELLRDFSSYRDIKKWWFDKSHCRRWNSSSAT</sequence>
<keyword evidence="11" id="KW-0325">Glycoprotein</keyword>
<dbReference type="Gene3D" id="3.40.50.11660">
    <property type="entry name" value="Glycosyl transferase family 10, C-terminal domain"/>
    <property type="match status" value="1"/>
</dbReference>